<dbReference type="EMBL" id="JAIVGD010000026">
    <property type="protein sequence ID" value="KAH0740684.1"/>
    <property type="molecule type" value="Genomic_DNA"/>
</dbReference>
<protein>
    <submittedName>
        <fullName evidence="1">Uncharacterized protein</fullName>
    </submittedName>
</protein>
<name>A0ABQ7U274_SOLTU</name>
<dbReference type="Proteomes" id="UP000826656">
    <property type="component" value="Unassembled WGS sequence"/>
</dbReference>
<evidence type="ECO:0000313" key="2">
    <source>
        <dbReference type="Proteomes" id="UP000826656"/>
    </source>
</evidence>
<sequence length="196" mass="22668">MADNYLTLEWAMMLACLMARYEIDFAHIFIAKIHEHIFKNITTLLFTCMIFRLFRESSVPLLGVVDALVEVTITVDAGWIRDEPTLLHRDEQSSLTFLLWVRYLHRISLERVRFQPLLLSLPRLPLFLHLYSCKHSICFNCIRTLHYAYHPSLAVRDADDTIVATISTMGQDARQHSNYPKYGSLELVDRVGLGLG</sequence>
<gene>
    <name evidence="1" type="ORF">KY290_033727</name>
</gene>
<keyword evidence="2" id="KW-1185">Reference proteome</keyword>
<organism evidence="1 2">
    <name type="scientific">Solanum tuberosum</name>
    <name type="common">Potato</name>
    <dbReference type="NCBI Taxonomy" id="4113"/>
    <lineage>
        <taxon>Eukaryota</taxon>
        <taxon>Viridiplantae</taxon>
        <taxon>Streptophyta</taxon>
        <taxon>Embryophyta</taxon>
        <taxon>Tracheophyta</taxon>
        <taxon>Spermatophyta</taxon>
        <taxon>Magnoliopsida</taxon>
        <taxon>eudicotyledons</taxon>
        <taxon>Gunneridae</taxon>
        <taxon>Pentapetalae</taxon>
        <taxon>asterids</taxon>
        <taxon>lamiids</taxon>
        <taxon>Solanales</taxon>
        <taxon>Solanaceae</taxon>
        <taxon>Solanoideae</taxon>
        <taxon>Solaneae</taxon>
        <taxon>Solanum</taxon>
    </lineage>
</organism>
<evidence type="ECO:0000313" key="1">
    <source>
        <dbReference type="EMBL" id="KAH0740684.1"/>
    </source>
</evidence>
<proteinExistence type="predicted"/>
<accession>A0ABQ7U274</accession>
<reference evidence="1 2" key="1">
    <citation type="journal article" date="2021" name="bioRxiv">
        <title>Chromosome-scale and haplotype-resolved genome assembly of a tetraploid potato cultivar.</title>
        <authorList>
            <person name="Sun H."/>
            <person name="Jiao W.-B."/>
            <person name="Krause K."/>
            <person name="Campoy J.A."/>
            <person name="Goel M."/>
            <person name="Folz-Donahue K."/>
            <person name="Kukat C."/>
            <person name="Huettel B."/>
            <person name="Schneeberger K."/>
        </authorList>
    </citation>
    <scope>NUCLEOTIDE SEQUENCE [LARGE SCALE GENOMIC DNA]</scope>
    <source>
        <strain evidence="1">SolTubOtavaFocal</strain>
        <tissue evidence="1">Leaves</tissue>
    </source>
</reference>
<comment type="caution">
    <text evidence="1">The sequence shown here is derived from an EMBL/GenBank/DDBJ whole genome shotgun (WGS) entry which is preliminary data.</text>
</comment>